<dbReference type="STRING" id="204536.SULAZ_0960"/>
<keyword evidence="2" id="KW-1003">Cell membrane</keyword>
<protein>
    <submittedName>
        <fullName evidence="11">O-acetyltransferase OatA</fullName>
        <ecNumber evidence="11">2.3.1.-</ecNumber>
    </submittedName>
</protein>
<feature type="transmembrane region" description="Helical" evidence="9">
    <location>
        <begin position="228"/>
        <end position="248"/>
    </location>
</feature>
<dbReference type="Proteomes" id="UP000001369">
    <property type="component" value="Chromosome"/>
</dbReference>
<dbReference type="KEGG" id="saf:SULAZ_0960"/>
<feature type="transmembrane region" description="Helical" evidence="9">
    <location>
        <begin position="143"/>
        <end position="163"/>
    </location>
</feature>
<keyword evidence="6 9" id="KW-0472">Membrane</keyword>
<evidence type="ECO:0000256" key="3">
    <source>
        <dbReference type="ARBA" id="ARBA00022679"/>
    </source>
</evidence>
<feature type="transmembrane region" description="Helical" evidence="9">
    <location>
        <begin position="296"/>
        <end position="315"/>
    </location>
</feature>
<feature type="domain" description="Acyltransferase 3" evidence="10">
    <location>
        <begin position="5"/>
        <end position="333"/>
    </location>
</feature>
<evidence type="ECO:0000256" key="4">
    <source>
        <dbReference type="ARBA" id="ARBA00022692"/>
    </source>
</evidence>
<dbReference type="GO" id="GO:0016747">
    <property type="term" value="F:acyltransferase activity, transferring groups other than amino-acyl groups"/>
    <property type="evidence" value="ECO:0007669"/>
    <property type="project" value="InterPro"/>
</dbReference>
<reference evidence="11 12" key="1">
    <citation type="journal article" date="2009" name="J. Bacteriol.">
        <title>Complete and draft genome sequences of six members of the Aquificales.</title>
        <authorList>
            <person name="Reysenbach A.L."/>
            <person name="Hamamura N."/>
            <person name="Podar M."/>
            <person name="Griffiths E."/>
            <person name="Ferreira S."/>
            <person name="Hochstein R."/>
            <person name="Heidelberg J."/>
            <person name="Johnson J."/>
            <person name="Mead D."/>
            <person name="Pohorille A."/>
            <person name="Sarmiento M."/>
            <person name="Schweighofer K."/>
            <person name="Seshadri R."/>
            <person name="Voytek M.A."/>
        </authorList>
    </citation>
    <scope>NUCLEOTIDE SEQUENCE [LARGE SCALE GENOMIC DNA]</scope>
    <source>
        <strain evidence="12">Az-Fu1 / DSM 15241 / OCM 825</strain>
    </source>
</reference>
<evidence type="ECO:0000256" key="1">
    <source>
        <dbReference type="ARBA" id="ARBA00004651"/>
    </source>
</evidence>
<gene>
    <name evidence="11" type="ordered locus">SULAZ_0960</name>
</gene>
<name>C1DUZ7_SULAA</name>
<dbReference type="GO" id="GO:0005886">
    <property type="term" value="C:plasma membrane"/>
    <property type="evidence" value="ECO:0007669"/>
    <property type="project" value="UniProtKB-SubCell"/>
</dbReference>
<dbReference type="HOGENOM" id="CLU_005679_11_2_0"/>
<evidence type="ECO:0000256" key="2">
    <source>
        <dbReference type="ARBA" id="ARBA00022475"/>
    </source>
</evidence>
<evidence type="ECO:0000256" key="7">
    <source>
        <dbReference type="ARBA" id="ARBA00023315"/>
    </source>
</evidence>
<evidence type="ECO:0000259" key="10">
    <source>
        <dbReference type="Pfam" id="PF01757"/>
    </source>
</evidence>
<dbReference type="InterPro" id="IPR050879">
    <property type="entry name" value="Acyltransferase_3"/>
</dbReference>
<dbReference type="AlphaFoldDB" id="C1DUZ7"/>
<dbReference type="RefSeq" id="WP_012675056.1">
    <property type="nucleotide sequence ID" value="NC_012438.1"/>
</dbReference>
<keyword evidence="5 9" id="KW-1133">Transmembrane helix</keyword>
<dbReference type="PANTHER" id="PTHR23028">
    <property type="entry name" value="ACETYLTRANSFERASE"/>
    <property type="match status" value="1"/>
</dbReference>
<dbReference type="EC" id="2.3.1.-" evidence="11"/>
<evidence type="ECO:0000313" key="11">
    <source>
        <dbReference type="EMBL" id="ACN99748.1"/>
    </source>
</evidence>
<feature type="transmembrane region" description="Helical" evidence="9">
    <location>
        <begin position="34"/>
        <end position="58"/>
    </location>
</feature>
<comment type="subcellular location">
    <subcellularLocation>
        <location evidence="1">Cell membrane</location>
        <topology evidence="1">Multi-pass membrane protein</topology>
    </subcellularLocation>
</comment>
<dbReference type="InterPro" id="IPR036514">
    <property type="entry name" value="SGNH_hydro_sf"/>
</dbReference>
<feature type="transmembrane region" description="Helical" evidence="9">
    <location>
        <begin position="254"/>
        <end position="275"/>
    </location>
</feature>
<keyword evidence="7 11" id="KW-0012">Acyltransferase</keyword>
<dbReference type="Gene3D" id="3.40.50.1110">
    <property type="entry name" value="SGNH hydrolase"/>
    <property type="match status" value="1"/>
</dbReference>
<feature type="transmembrane region" description="Helical" evidence="9">
    <location>
        <begin position="12"/>
        <end position="28"/>
    </location>
</feature>
<evidence type="ECO:0000313" key="12">
    <source>
        <dbReference type="Proteomes" id="UP000001369"/>
    </source>
</evidence>
<evidence type="ECO:0000256" key="9">
    <source>
        <dbReference type="SAM" id="Phobius"/>
    </source>
</evidence>
<dbReference type="GO" id="GO:0016788">
    <property type="term" value="F:hydrolase activity, acting on ester bonds"/>
    <property type="evidence" value="ECO:0007669"/>
    <property type="project" value="UniProtKB-ARBA"/>
</dbReference>
<proteinExistence type="predicted"/>
<dbReference type="OrthoDB" id="9796461at2"/>
<feature type="transmembrane region" description="Helical" evidence="9">
    <location>
        <begin position="78"/>
        <end position="100"/>
    </location>
</feature>
<feature type="region of interest" description="Disordered" evidence="8">
    <location>
        <begin position="410"/>
        <end position="430"/>
    </location>
</feature>
<dbReference type="eggNOG" id="COG1835">
    <property type="taxonomic scope" value="Bacteria"/>
</dbReference>
<feature type="transmembrane region" description="Helical" evidence="9">
    <location>
        <begin position="170"/>
        <end position="193"/>
    </location>
</feature>
<evidence type="ECO:0000256" key="5">
    <source>
        <dbReference type="ARBA" id="ARBA00022989"/>
    </source>
</evidence>
<feature type="transmembrane region" description="Helical" evidence="9">
    <location>
        <begin position="205"/>
        <end position="221"/>
    </location>
</feature>
<keyword evidence="12" id="KW-1185">Reference proteome</keyword>
<accession>C1DUZ7</accession>
<dbReference type="GO" id="GO:0009103">
    <property type="term" value="P:lipopolysaccharide biosynthetic process"/>
    <property type="evidence" value="ECO:0007669"/>
    <property type="project" value="TreeGrafter"/>
</dbReference>
<dbReference type="PANTHER" id="PTHR23028:SF53">
    <property type="entry name" value="ACYL_TRANSF_3 DOMAIN-CONTAINING PROTEIN"/>
    <property type="match status" value="1"/>
</dbReference>
<dbReference type="eggNOG" id="COG2755">
    <property type="taxonomic scope" value="Bacteria"/>
</dbReference>
<dbReference type="Pfam" id="PF01757">
    <property type="entry name" value="Acyl_transf_3"/>
    <property type="match status" value="1"/>
</dbReference>
<feature type="transmembrane region" description="Helical" evidence="9">
    <location>
        <begin position="321"/>
        <end position="340"/>
    </location>
</feature>
<evidence type="ECO:0000256" key="8">
    <source>
        <dbReference type="SAM" id="MobiDB-lite"/>
    </source>
</evidence>
<feature type="transmembrane region" description="Helical" evidence="9">
    <location>
        <begin position="361"/>
        <end position="378"/>
    </location>
</feature>
<evidence type="ECO:0000256" key="6">
    <source>
        <dbReference type="ARBA" id="ARBA00023136"/>
    </source>
</evidence>
<sequence>MEKIKGLDGLRGILVSSVLIFHVFLVFYPDKIDYFSGGFLAVESFFVLSGFLITRSLIKKSSERGFFSNLLDFLKGRYLRLFPAFVFLQLSLLFIVSFLFPNLAVKFIQESIAGSLNIYNWWLVFRNVPYFERFDDVLFTLQLWSLSIEWQFYIIWGITFLLISRFGKKVLTLFIVGTITLSILEMTIIYHLYGAVDRVYFGTDTRFFSFMIGSLLAVYIGKFENNKILFTITGFISLPLLISFYIFMSNYNDYMYSFGFLLTSLTTAVVILSIMKSDIVNALLSVLPLKWLGERSYSIYLWHYPVFVIINQLYSNSYIDTIIAGTLITLFISNLSYSFIEEPFRRIDFSGLINYKNVFNIFVSLTFISLSIIYLSMFQPVKEEKVLSIELNIENTVSYELTLKEENYKKENQKTAEPQVGEETDKVEKSQTISNPPATTFIVGDSVLLGASNYIKKYIPDSEIDAKVGRQFSELKEILSFDRVSKYNKIIIALGNNGHIKKSDLEYILDRLKDKEVYLVTVKVPRPWQNEVNRLFREVALERPNVHVVDWYSVSKDKEELFVKDKVHLNSKGSKVYASVLKSYLTGKPFKIESEFKKDTKIESEVENIDIKPLENNEGKEDTKNF</sequence>
<organism evidence="11 12">
    <name type="scientific">Sulfurihydrogenibium azorense (strain DSM 15241 / OCM 825 / Az-Fu1)</name>
    <dbReference type="NCBI Taxonomy" id="204536"/>
    <lineage>
        <taxon>Bacteria</taxon>
        <taxon>Pseudomonadati</taxon>
        <taxon>Aquificota</taxon>
        <taxon>Aquificia</taxon>
        <taxon>Aquificales</taxon>
        <taxon>Hydrogenothermaceae</taxon>
        <taxon>Sulfurihydrogenibium</taxon>
    </lineage>
</organism>
<keyword evidence="3 11" id="KW-0808">Transferase</keyword>
<keyword evidence="4 9" id="KW-0812">Transmembrane</keyword>
<dbReference type="EMBL" id="CP001229">
    <property type="protein sequence ID" value="ACN99748.1"/>
    <property type="molecule type" value="Genomic_DNA"/>
</dbReference>
<dbReference type="InterPro" id="IPR002656">
    <property type="entry name" value="Acyl_transf_3_dom"/>
</dbReference>
<dbReference type="SUPFAM" id="SSF52266">
    <property type="entry name" value="SGNH hydrolase"/>
    <property type="match status" value="1"/>
</dbReference>